<dbReference type="InterPro" id="IPR002213">
    <property type="entry name" value="UDP_glucos_trans"/>
</dbReference>
<dbReference type="GO" id="GO:0016906">
    <property type="term" value="F:sterol 3-beta-glucosyltransferase activity"/>
    <property type="evidence" value="ECO:0007669"/>
    <property type="project" value="UniProtKB-ARBA"/>
</dbReference>
<dbReference type="Gene3D" id="3.40.50.2000">
    <property type="entry name" value="Glycogen Phosphorylase B"/>
    <property type="match status" value="2"/>
</dbReference>
<dbReference type="Proteomes" id="UP000193642">
    <property type="component" value="Unassembled WGS sequence"/>
</dbReference>
<dbReference type="PANTHER" id="PTHR48050:SF13">
    <property type="entry name" value="STEROL 3-BETA-GLUCOSYLTRANSFERASE UGT80A2"/>
    <property type="match status" value="1"/>
</dbReference>
<dbReference type="OrthoDB" id="5835829at2759"/>
<evidence type="ECO:0000256" key="1">
    <source>
        <dbReference type="ARBA" id="ARBA00022679"/>
    </source>
</evidence>
<name>A0A1Y2D327_9FUNG</name>
<keyword evidence="4" id="KW-1185">Reference proteome</keyword>
<reference evidence="3 4" key="1">
    <citation type="submission" date="2016-07" db="EMBL/GenBank/DDBJ databases">
        <title>Pervasive Adenine N6-methylation of Active Genes in Fungi.</title>
        <authorList>
            <consortium name="DOE Joint Genome Institute"/>
            <person name="Mondo S.J."/>
            <person name="Dannebaum R.O."/>
            <person name="Kuo R.C."/>
            <person name="Labutti K."/>
            <person name="Haridas S."/>
            <person name="Kuo A."/>
            <person name="Salamov A."/>
            <person name="Ahrendt S.R."/>
            <person name="Lipzen A."/>
            <person name="Sullivan W."/>
            <person name="Andreopoulos W.B."/>
            <person name="Clum A."/>
            <person name="Lindquist E."/>
            <person name="Daum C."/>
            <person name="Ramamoorthy G.K."/>
            <person name="Gryganskyi A."/>
            <person name="Culley D."/>
            <person name="Magnuson J.K."/>
            <person name="James T.Y."/>
            <person name="O'Malley M.A."/>
            <person name="Stajich J.E."/>
            <person name="Spatafora J.W."/>
            <person name="Visel A."/>
            <person name="Grigoriev I.V."/>
        </authorList>
    </citation>
    <scope>NUCLEOTIDE SEQUENCE [LARGE SCALE GENOMIC DNA]</scope>
    <source>
        <strain evidence="3 4">JEL800</strain>
    </source>
</reference>
<comment type="caution">
    <text evidence="3">The sequence shown here is derived from an EMBL/GenBank/DDBJ whole genome shotgun (WGS) entry which is preliminary data.</text>
</comment>
<keyword evidence="1 3" id="KW-0808">Transferase</keyword>
<feature type="domain" description="Erythromycin biosynthesis protein CIII-like C-terminal" evidence="2">
    <location>
        <begin position="252"/>
        <end position="356"/>
    </location>
</feature>
<protein>
    <submittedName>
        <fullName evidence="3">UDP-Glycosyltransferase/glycogen phosphorylase</fullName>
    </submittedName>
</protein>
<proteinExistence type="predicted"/>
<dbReference type="CDD" id="cd03784">
    <property type="entry name" value="GT1_Gtf-like"/>
    <property type="match status" value="1"/>
</dbReference>
<dbReference type="EMBL" id="MCGO01000001">
    <property type="protein sequence ID" value="ORY53544.1"/>
    <property type="molecule type" value="Genomic_DNA"/>
</dbReference>
<evidence type="ECO:0000259" key="2">
    <source>
        <dbReference type="Pfam" id="PF06722"/>
    </source>
</evidence>
<evidence type="ECO:0000313" key="3">
    <source>
        <dbReference type="EMBL" id="ORY53544.1"/>
    </source>
</evidence>
<organism evidence="3 4">
    <name type="scientific">Rhizoclosmatium globosum</name>
    <dbReference type="NCBI Taxonomy" id="329046"/>
    <lineage>
        <taxon>Eukaryota</taxon>
        <taxon>Fungi</taxon>
        <taxon>Fungi incertae sedis</taxon>
        <taxon>Chytridiomycota</taxon>
        <taxon>Chytridiomycota incertae sedis</taxon>
        <taxon>Chytridiomycetes</taxon>
        <taxon>Chytridiales</taxon>
        <taxon>Chytriomycetaceae</taxon>
        <taxon>Rhizoclosmatium</taxon>
    </lineage>
</organism>
<dbReference type="FunFam" id="3.40.50.2000:FF:000009">
    <property type="entry name" value="Sterol 3-beta-glucosyltransferase UGT80A2"/>
    <property type="match status" value="1"/>
</dbReference>
<dbReference type="STRING" id="329046.A0A1Y2D327"/>
<feature type="non-terminal residue" evidence="3">
    <location>
        <position position="401"/>
    </location>
</feature>
<dbReference type="InterPro" id="IPR050426">
    <property type="entry name" value="Glycosyltransferase_28"/>
</dbReference>
<dbReference type="AlphaFoldDB" id="A0A1Y2D327"/>
<dbReference type="InterPro" id="IPR010610">
    <property type="entry name" value="EryCIII-like_C"/>
</dbReference>
<dbReference type="SUPFAM" id="SSF53756">
    <property type="entry name" value="UDP-Glycosyltransferase/glycogen phosphorylase"/>
    <property type="match status" value="1"/>
</dbReference>
<sequence>MAYMVKNPGLIPGVESLRAGDVGKKRVMIKEILDSTYESCILPDPEDPAKRPFLCDAIISNPPAFGHIHCAQRLQVPLHIFFTMPWSQTHAFPHPLTNMSYSNTPRHQMNYLSYDIVELLTWEGLGDIINNFRAGLLLPKLSTAAAVPYLRHLHVPHSYLWSQSLIAKPEDWGSWIDVVGFVFLDLASSYTPPQDLVDFLNAGEKPVYIGFGSIVVDDPDAMTKLVFDAVKESGVRAIVSKGWGGIGGGDLKVPENVYLIGNCPHDWLFLQVAGVVHHGGAGTTAAGLKAGKPTFIVPFFGDQPFWGSMVATVNAGPAPIPYKDLNVENFAASIKHLLQSEVIEAAQKVSVHMNQENGAIAGARSFHRFIFEKSTGQRLSERAVDEWTKDGLIKRSDLVKI</sequence>
<accession>A0A1Y2D327</accession>
<dbReference type="PANTHER" id="PTHR48050">
    <property type="entry name" value="STEROL 3-BETA-GLUCOSYLTRANSFERASE"/>
    <property type="match status" value="1"/>
</dbReference>
<dbReference type="Pfam" id="PF06722">
    <property type="entry name" value="EryCIII-like_C"/>
    <property type="match status" value="1"/>
</dbReference>
<gene>
    <name evidence="3" type="ORF">BCR33DRAFT_710950</name>
</gene>
<evidence type="ECO:0000313" key="4">
    <source>
        <dbReference type="Proteomes" id="UP000193642"/>
    </source>
</evidence>